<dbReference type="PANTHER" id="PTHR23333:SF16">
    <property type="entry name" value="UBX DOMAIN-CONTAINING PROTEIN 2A"/>
    <property type="match status" value="1"/>
</dbReference>
<evidence type="ECO:0000259" key="2">
    <source>
        <dbReference type="PROSITE" id="PS51399"/>
    </source>
</evidence>
<dbReference type="FunFam" id="3.30.420.210:FF:000004">
    <property type="entry name" value="UBX domain-containing protein 2A"/>
    <property type="match status" value="1"/>
</dbReference>
<evidence type="ECO:0000313" key="4">
    <source>
        <dbReference type="Proteomes" id="UP000002280"/>
    </source>
</evidence>
<dbReference type="GeneTree" id="ENSGT00520000055567"/>
<dbReference type="GO" id="GO:0061025">
    <property type="term" value="P:membrane fusion"/>
    <property type="evidence" value="ECO:0000318"/>
    <property type="project" value="GO_Central"/>
</dbReference>
<dbReference type="InterPro" id="IPR036241">
    <property type="entry name" value="NSFL1C_SEP_dom_sf"/>
</dbReference>
<dbReference type="AlphaFoldDB" id="A0A5F8H1G9"/>
<keyword evidence="4" id="KW-1185">Reference proteome</keyword>
<dbReference type="GO" id="GO:0005829">
    <property type="term" value="C:cytosol"/>
    <property type="evidence" value="ECO:0000318"/>
    <property type="project" value="GO_Central"/>
</dbReference>
<feature type="compositionally biased region" description="Basic and acidic residues" evidence="1">
    <location>
        <begin position="277"/>
        <end position="291"/>
    </location>
</feature>
<reference evidence="3" key="2">
    <citation type="submission" date="2025-08" db="UniProtKB">
        <authorList>
            <consortium name="Ensembl"/>
        </authorList>
    </citation>
    <scope>IDENTIFICATION</scope>
</reference>
<dbReference type="Pfam" id="PF08059">
    <property type="entry name" value="SEP"/>
    <property type="match status" value="1"/>
</dbReference>
<dbReference type="GO" id="GO:0031468">
    <property type="term" value="P:nuclear membrane reassembly"/>
    <property type="evidence" value="ECO:0000318"/>
    <property type="project" value="GO_Central"/>
</dbReference>
<dbReference type="GO" id="GO:0000045">
    <property type="term" value="P:autophagosome assembly"/>
    <property type="evidence" value="ECO:0000318"/>
    <property type="project" value="GO_Central"/>
</dbReference>
<dbReference type="GO" id="GO:0043161">
    <property type="term" value="P:proteasome-mediated ubiquitin-dependent protein catabolic process"/>
    <property type="evidence" value="ECO:0000318"/>
    <property type="project" value="GO_Central"/>
</dbReference>
<reference evidence="3" key="3">
    <citation type="submission" date="2025-09" db="UniProtKB">
        <authorList>
            <consortium name="Ensembl"/>
        </authorList>
    </citation>
    <scope>IDENTIFICATION</scope>
</reference>
<dbReference type="InParanoid" id="A0A5F8H1G9"/>
<dbReference type="Ensembl" id="ENSMODT00000056682.1">
    <property type="protein sequence ID" value="ENSMODP00000053735.1"/>
    <property type="gene ID" value="ENSMODG00000002133.4"/>
</dbReference>
<protein>
    <submittedName>
        <fullName evidence="3">UBX domain protein 2A</fullName>
    </submittedName>
</protein>
<dbReference type="GO" id="GO:0007030">
    <property type="term" value="P:Golgi organization"/>
    <property type="evidence" value="ECO:0000318"/>
    <property type="project" value="GO_Central"/>
</dbReference>
<sequence>PRENGGRCPPWAKAQASPGPLNKALGKLKSLPPSAPPLCPSSFITRLWPLVCWGGGLGLARGTRKPPRRRRKAGEAPGSPASSFPVFLRLCESGAEGQSHRGSQAGSCELFFDSLLEEAQRGGSEHLPSAAAVTQADVSIKLWQNGFTVNGEFRSYGDGASQQFLNAIRKGELPSELRGRFSQEEVAVRVEDKKEQVFVPRKPAFAPFSGRGHRLGSATPRIVSKASGGGGRAPEAPGGPSRPPEPLGARHQHPDLVGRRQEARPEVQRVAQGEPRPGLHPELRGLAEERPLQPGHGSSGPAATGRRAHAGGGGAAERRGHPETPRPPGSRRLTAFRARCSPGRLLAGVKSGGRSHGKAVLSGGGRPTLQHLPAPARARRAVTRETQ</sequence>
<dbReference type="SUPFAM" id="SSF102848">
    <property type="entry name" value="NSFL1 (p97 ATPase) cofactor p47, SEP domain"/>
    <property type="match status" value="1"/>
</dbReference>
<name>A0A5F8H1G9_MONDO</name>
<organism evidence="3 4">
    <name type="scientific">Monodelphis domestica</name>
    <name type="common">Gray short-tailed opossum</name>
    <dbReference type="NCBI Taxonomy" id="13616"/>
    <lineage>
        <taxon>Eukaryota</taxon>
        <taxon>Metazoa</taxon>
        <taxon>Chordata</taxon>
        <taxon>Craniata</taxon>
        <taxon>Vertebrata</taxon>
        <taxon>Euteleostomi</taxon>
        <taxon>Mammalia</taxon>
        <taxon>Metatheria</taxon>
        <taxon>Didelphimorphia</taxon>
        <taxon>Didelphidae</taxon>
        <taxon>Monodelphis</taxon>
    </lineage>
</organism>
<dbReference type="Bgee" id="ENSMODG00000002133">
    <property type="expression patterns" value="Expressed in blood and 18 other cell types or tissues"/>
</dbReference>
<feature type="region of interest" description="Disordered" evidence="1">
    <location>
        <begin position="205"/>
        <end position="387"/>
    </location>
</feature>
<evidence type="ECO:0000313" key="3">
    <source>
        <dbReference type="Ensembl" id="ENSMODP00000053735.1"/>
    </source>
</evidence>
<dbReference type="PANTHER" id="PTHR23333">
    <property type="entry name" value="UBX DOMAIN CONTAINING PROTEIN"/>
    <property type="match status" value="1"/>
</dbReference>
<feature type="compositionally biased region" description="Basic and acidic residues" evidence="1">
    <location>
        <begin position="252"/>
        <end position="267"/>
    </location>
</feature>
<dbReference type="InterPro" id="IPR012989">
    <property type="entry name" value="SEP_domain"/>
</dbReference>
<dbReference type="SMART" id="SM00553">
    <property type="entry name" value="SEP"/>
    <property type="match status" value="1"/>
</dbReference>
<accession>A0A5F8H1G9</accession>
<dbReference type="Proteomes" id="UP000002280">
    <property type="component" value="Unplaced"/>
</dbReference>
<dbReference type="PROSITE" id="PS51399">
    <property type="entry name" value="SEP"/>
    <property type="match status" value="1"/>
</dbReference>
<reference evidence="3" key="1">
    <citation type="journal article" date="2007" name="Nature">
        <title>Genome of the marsupial Monodelphis domestica reveals innovation in non-coding sequences.</title>
        <authorList>
            <person name="Mikkelsen T.S."/>
            <person name="Wakefield M.J."/>
            <person name="Aken B."/>
            <person name="Amemiya C.T."/>
            <person name="Chang J.L."/>
            <person name="Duke S."/>
            <person name="Garber M."/>
            <person name="Gentles A.J."/>
            <person name="Goodstadt L."/>
            <person name="Heger A."/>
            <person name="Jurka J."/>
            <person name="Kamal M."/>
            <person name="Mauceli E."/>
            <person name="Searle S.M."/>
            <person name="Sharpe T."/>
            <person name="Baker M.L."/>
            <person name="Batzer M.A."/>
            <person name="Benos P.V."/>
            <person name="Belov K."/>
            <person name="Clamp M."/>
            <person name="Cook A."/>
            <person name="Cuff J."/>
            <person name="Das R."/>
            <person name="Davidow L."/>
            <person name="Deakin J.E."/>
            <person name="Fazzari M.J."/>
            <person name="Glass J.L."/>
            <person name="Grabherr M."/>
            <person name="Greally J.M."/>
            <person name="Gu W."/>
            <person name="Hore T.A."/>
            <person name="Huttley G.A."/>
            <person name="Kleber M."/>
            <person name="Jirtle R.L."/>
            <person name="Koina E."/>
            <person name="Lee J.T."/>
            <person name="Mahony S."/>
            <person name="Marra M.A."/>
            <person name="Miller R.D."/>
            <person name="Nicholls R.D."/>
            <person name="Oda M."/>
            <person name="Papenfuss A.T."/>
            <person name="Parra Z.E."/>
            <person name="Pollock D.D."/>
            <person name="Ray D.A."/>
            <person name="Schein J.E."/>
            <person name="Speed T.P."/>
            <person name="Thompson K."/>
            <person name="VandeBerg J.L."/>
            <person name="Wade C.M."/>
            <person name="Walker J.A."/>
            <person name="Waters P.D."/>
            <person name="Webber C."/>
            <person name="Weidman J.R."/>
            <person name="Xie X."/>
            <person name="Zody M.C."/>
            <person name="Baldwin J."/>
            <person name="Abdouelleil A."/>
            <person name="Abdulkadir J."/>
            <person name="Abebe A."/>
            <person name="Abera B."/>
            <person name="Abreu J."/>
            <person name="Acer S.C."/>
            <person name="Aftuck L."/>
            <person name="Alexander A."/>
            <person name="An P."/>
            <person name="Anderson E."/>
            <person name="Anderson S."/>
            <person name="Arachi H."/>
            <person name="Azer M."/>
            <person name="Bachantsang P."/>
            <person name="Barry A."/>
            <person name="Bayul T."/>
            <person name="Berlin A."/>
            <person name="Bessette D."/>
            <person name="Bloom T."/>
            <person name="Bloom T."/>
            <person name="Boguslavskiy L."/>
            <person name="Bonnet C."/>
            <person name="Boukhgalter B."/>
            <person name="Bourzgui I."/>
            <person name="Brown A."/>
            <person name="Cahill P."/>
            <person name="Channer S."/>
            <person name="Cheshatsang Y."/>
            <person name="Chuda L."/>
            <person name="Citroen M."/>
            <person name="Collymore A."/>
            <person name="Cooke P."/>
            <person name="Costello M."/>
            <person name="D'Aco K."/>
            <person name="Daza R."/>
            <person name="De Haan G."/>
            <person name="DeGray S."/>
            <person name="DeMaso C."/>
            <person name="Dhargay N."/>
            <person name="Dooley K."/>
            <person name="Dooley E."/>
            <person name="Doricent M."/>
            <person name="Dorje P."/>
            <person name="Dorjee K."/>
            <person name="Dupes A."/>
            <person name="Elong R."/>
            <person name="Falk J."/>
            <person name="Farina A."/>
            <person name="Faro S."/>
            <person name="Ferguson D."/>
            <person name="Fisher S."/>
            <person name="Foley C.D."/>
            <person name="Franke A."/>
            <person name="Friedrich D."/>
            <person name="Gadbois L."/>
            <person name="Gearin G."/>
            <person name="Gearin C.R."/>
            <person name="Giannoukos G."/>
            <person name="Goode T."/>
            <person name="Graham J."/>
            <person name="Grandbois E."/>
            <person name="Grewal S."/>
            <person name="Gyaltsen K."/>
            <person name="Hafez N."/>
            <person name="Hagos B."/>
            <person name="Hall J."/>
            <person name="Henson C."/>
            <person name="Hollinger A."/>
            <person name="Honan T."/>
            <person name="Huard M.D."/>
            <person name="Hughes L."/>
            <person name="Hurhula B."/>
            <person name="Husby M.E."/>
            <person name="Kamat A."/>
            <person name="Kanga B."/>
            <person name="Kashin S."/>
            <person name="Khazanovich D."/>
            <person name="Kisner P."/>
            <person name="Lance K."/>
            <person name="Lara M."/>
            <person name="Lee W."/>
            <person name="Lennon N."/>
            <person name="Letendre F."/>
            <person name="LeVine R."/>
            <person name="Lipovsky A."/>
            <person name="Liu X."/>
            <person name="Liu J."/>
            <person name="Liu S."/>
            <person name="Lokyitsang T."/>
            <person name="Lokyitsang Y."/>
            <person name="Lubonja R."/>
            <person name="Lui A."/>
            <person name="MacDonald P."/>
            <person name="Magnisalis V."/>
            <person name="Maru K."/>
            <person name="Matthews C."/>
            <person name="McCusker W."/>
            <person name="McDonough S."/>
            <person name="Mehta T."/>
            <person name="Meldrim J."/>
            <person name="Meneus L."/>
            <person name="Mihai O."/>
            <person name="Mihalev A."/>
            <person name="Mihova T."/>
            <person name="Mittelman R."/>
            <person name="Mlenga V."/>
            <person name="Montmayeur A."/>
            <person name="Mulrain L."/>
            <person name="Navidi A."/>
            <person name="Naylor J."/>
            <person name="Negash T."/>
            <person name="Nguyen T."/>
            <person name="Nguyen N."/>
            <person name="Nicol R."/>
            <person name="Norbu C."/>
            <person name="Norbu N."/>
            <person name="Novod N."/>
            <person name="O'Neill B."/>
            <person name="Osman S."/>
            <person name="Markiewicz E."/>
            <person name="Oyono O.L."/>
            <person name="Patti C."/>
            <person name="Phunkhang P."/>
            <person name="Pierre F."/>
            <person name="Priest M."/>
            <person name="Raghuraman S."/>
            <person name="Rege F."/>
            <person name="Reyes R."/>
            <person name="Rise C."/>
            <person name="Rogov P."/>
            <person name="Ross K."/>
            <person name="Ryan E."/>
            <person name="Settipalli S."/>
            <person name="Shea T."/>
            <person name="Sherpa N."/>
            <person name="Shi L."/>
            <person name="Shih D."/>
            <person name="Sparrow T."/>
            <person name="Spaulding J."/>
            <person name="Stalker J."/>
            <person name="Stange-Thomann N."/>
            <person name="Stavropoulos S."/>
            <person name="Stone C."/>
            <person name="Strader C."/>
            <person name="Tesfaye S."/>
            <person name="Thomson T."/>
            <person name="Thoulutsang Y."/>
            <person name="Thoulutsang D."/>
            <person name="Topham K."/>
            <person name="Topping I."/>
            <person name="Tsamla T."/>
            <person name="Vassiliev H."/>
            <person name="Vo A."/>
            <person name="Wangchuk T."/>
            <person name="Wangdi T."/>
            <person name="Weiand M."/>
            <person name="Wilkinson J."/>
            <person name="Wilson A."/>
            <person name="Yadav S."/>
            <person name="Young G."/>
            <person name="Yu Q."/>
            <person name="Zembek L."/>
            <person name="Zhong D."/>
            <person name="Zimmer A."/>
            <person name="Zwirko Z."/>
            <person name="Jaffe D.B."/>
            <person name="Alvarez P."/>
            <person name="Brockman W."/>
            <person name="Butler J."/>
            <person name="Chin C."/>
            <person name="Gnerre S."/>
            <person name="MacCallum I."/>
            <person name="Graves J.A."/>
            <person name="Ponting C.P."/>
            <person name="Breen M."/>
            <person name="Samollow P.B."/>
            <person name="Lander E.S."/>
            <person name="Lindblad-Toh K."/>
        </authorList>
    </citation>
    <scope>NUCLEOTIDE SEQUENCE [LARGE SCALE GENOMIC DNA]</scope>
</reference>
<dbReference type="GO" id="GO:0043130">
    <property type="term" value="F:ubiquitin binding"/>
    <property type="evidence" value="ECO:0000318"/>
    <property type="project" value="GO_Central"/>
</dbReference>
<proteinExistence type="predicted"/>
<dbReference type="GO" id="GO:0005634">
    <property type="term" value="C:nucleus"/>
    <property type="evidence" value="ECO:0000318"/>
    <property type="project" value="GO_Central"/>
</dbReference>
<feature type="region of interest" description="Disordered" evidence="1">
    <location>
        <begin position="61"/>
        <end position="81"/>
    </location>
</feature>
<feature type="domain" description="SEP" evidence="2">
    <location>
        <begin position="135"/>
        <end position="199"/>
    </location>
</feature>
<evidence type="ECO:0000256" key="1">
    <source>
        <dbReference type="SAM" id="MobiDB-lite"/>
    </source>
</evidence>
<dbReference type="STRING" id="13616.ENSMODP00000053735"/>
<feature type="region of interest" description="Disordered" evidence="1">
    <location>
        <begin position="1"/>
        <end position="25"/>
    </location>
</feature>
<dbReference type="Gene3D" id="3.30.420.210">
    <property type="entry name" value="SEP domain"/>
    <property type="match status" value="1"/>
</dbReference>
<feature type="compositionally biased region" description="Basic residues" evidence="1">
    <location>
        <begin position="62"/>
        <end position="72"/>
    </location>
</feature>